<dbReference type="GO" id="GO:0005634">
    <property type="term" value="C:nucleus"/>
    <property type="evidence" value="ECO:0007669"/>
    <property type="project" value="TreeGrafter"/>
</dbReference>
<accession>A0A5J4VN31</accession>
<dbReference type="PANTHER" id="PTHR23077">
    <property type="entry name" value="AAA-FAMILY ATPASE"/>
    <property type="match status" value="1"/>
</dbReference>
<dbReference type="GO" id="GO:0034098">
    <property type="term" value="C:VCP-NPL4-UFD1 AAA ATPase complex"/>
    <property type="evidence" value="ECO:0007669"/>
    <property type="project" value="TreeGrafter"/>
</dbReference>
<keyword evidence="1 3" id="KW-0547">Nucleotide-binding</keyword>
<dbReference type="InterPro" id="IPR050168">
    <property type="entry name" value="AAA_ATPase_domain"/>
</dbReference>
<dbReference type="InterPro" id="IPR003959">
    <property type="entry name" value="ATPase_AAA_core"/>
</dbReference>
<evidence type="ECO:0000313" key="5">
    <source>
        <dbReference type="EMBL" id="KAA6383894.1"/>
    </source>
</evidence>
<dbReference type="EMBL" id="SNRW01006019">
    <property type="protein sequence ID" value="KAA6383894.1"/>
    <property type="molecule type" value="Genomic_DNA"/>
</dbReference>
<dbReference type="GO" id="GO:0016887">
    <property type="term" value="F:ATP hydrolysis activity"/>
    <property type="evidence" value="ECO:0007669"/>
    <property type="project" value="InterPro"/>
</dbReference>
<keyword evidence="5" id="KW-0131">Cell cycle</keyword>
<dbReference type="InterPro" id="IPR003593">
    <property type="entry name" value="AAA+_ATPase"/>
</dbReference>
<evidence type="ECO:0000313" key="6">
    <source>
        <dbReference type="Proteomes" id="UP000324800"/>
    </source>
</evidence>
<dbReference type="PANTHER" id="PTHR23077:SF171">
    <property type="entry name" value="NUCLEAR VALOSIN-CONTAINING PROTEIN-LIKE"/>
    <property type="match status" value="1"/>
</dbReference>
<gene>
    <name evidence="5" type="ORF">EZS28_020580</name>
</gene>
<dbReference type="Gene3D" id="1.10.8.60">
    <property type="match status" value="2"/>
</dbReference>
<keyword evidence="2 3" id="KW-0067">ATP-binding</keyword>
<sequence length="303" mass="33267">MKLKDNVDLEAIAKESHGYNGADLASLIVEAAMQCIREKMTLIDIEEDEIDAEQLNSMCVTNDHFKASLQKSIPSTLSEFSVEVSDVKWDDVGGLNDVKKNLKEVIQYPIQFPEHFEKYGITPPRGVLFFNPPGCGKTLTSKAIATESQANFITTKRAKITYNVLDLIVRTRGGSAGDASGAGDRVMNQLLCEMDGIGAKKTVFIIGATNRPDILDGAIMRPGRLDQLVYIPIQDAASRLAILKAALRKVPVHEAVDLKHMANITDGYIGADLTGICQRVGKEQLLEIQRCIVQRENVLKQAI</sequence>
<dbReference type="GO" id="GO:0031593">
    <property type="term" value="F:polyubiquitin modification-dependent protein binding"/>
    <property type="evidence" value="ECO:0007669"/>
    <property type="project" value="TreeGrafter"/>
</dbReference>
<protein>
    <submittedName>
        <fullName evidence="5">Putative Cell division control protein 48 E</fullName>
    </submittedName>
</protein>
<dbReference type="GO" id="GO:0030970">
    <property type="term" value="P:retrograde protein transport, ER to cytosol"/>
    <property type="evidence" value="ECO:0007669"/>
    <property type="project" value="TreeGrafter"/>
</dbReference>
<dbReference type="Pfam" id="PF17862">
    <property type="entry name" value="AAA_lid_3"/>
    <property type="match status" value="1"/>
</dbReference>
<feature type="domain" description="AAA+ ATPase" evidence="4">
    <location>
        <begin position="123"/>
        <end position="235"/>
    </location>
</feature>
<dbReference type="GO" id="GO:0051301">
    <property type="term" value="P:cell division"/>
    <property type="evidence" value="ECO:0007669"/>
    <property type="project" value="UniProtKB-KW"/>
</dbReference>
<proteinExistence type="inferred from homology"/>
<evidence type="ECO:0000256" key="2">
    <source>
        <dbReference type="ARBA" id="ARBA00022840"/>
    </source>
</evidence>
<evidence type="ECO:0000259" key="4">
    <source>
        <dbReference type="SMART" id="SM00382"/>
    </source>
</evidence>
<dbReference type="PROSITE" id="PS00674">
    <property type="entry name" value="AAA"/>
    <property type="match status" value="1"/>
</dbReference>
<keyword evidence="5" id="KW-0132">Cell division</keyword>
<dbReference type="SMART" id="SM00382">
    <property type="entry name" value="AAA"/>
    <property type="match status" value="1"/>
</dbReference>
<organism evidence="5 6">
    <name type="scientific">Streblomastix strix</name>
    <dbReference type="NCBI Taxonomy" id="222440"/>
    <lineage>
        <taxon>Eukaryota</taxon>
        <taxon>Metamonada</taxon>
        <taxon>Preaxostyla</taxon>
        <taxon>Oxymonadida</taxon>
        <taxon>Streblomastigidae</taxon>
        <taxon>Streblomastix</taxon>
    </lineage>
</organism>
<evidence type="ECO:0000256" key="3">
    <source>
        <dbReference type="RuleBase" id="RU003651"/>
    </source>
</evidence>
<dbReference type="GO" id="GO:0005829">
    <property type="term" value="C:cytosol"/>
    <property type="evidence" value="ECO:0007669"/>
    <property type="project" value="TreeGrafter"/>
</dbReference>
<dbReference type="GO" id="GO:0005524">
    <property type="term" value="F:ATP binding"/>
    <property type="evidence" value="ECO:0007669"/>
    <property type="project" value="UniProtKB-KW"/>
</dbReference>
<name>A0A5J4VN31_9EUKA</name>
<dbReference type="Proteomes" id="UP000324800">
    <property type="component" value="Unassembled WGS sequence"/>
</dbReference>
<dbReference type="GO" id="GO:0051228">
    <property type="term" value="P:mitotic spindle disassembly"/>
    <property type="evidence" value="ECO:0007669"/>
    <property type="project" value="TreeGrafter"/>
</dbReference>
<reference evidence="5 6" key="1">
    <citation type="submission" date="2019-03" db="EMBL/GenBank/DDBJ databases">
        <title>Single cell metagenomics reveals metabolic interactions within the superorganism composed of flagellate Streblomastix strix and complex community of Bacteroidetes bacteria on its surface.</title>
        <authorList>
            <person name="Treitli S.C."/>
            <person name="Kolisko M."/>
            <person name="Husnik F."/>
            <person name="Keeling P."/>
            <person name="Hampl V."/>
        </authorList>
    </citation>
    <scope>NUCLEOTIDE SEQUENCE [LARGE SCALE GENOMIC DNA]</scope>
    <source>
        <strain evidence="5">ST1C</strain>
    </source>
</reference>
<dbReference type="OrthoDB" id="1935652at2759"/>
<evidence type="ECO:0000256" key="1">
    <source>
        <dbReference type="ARBA" id="ARBA00022741"/>
    </source>
</evidence>
<dbReference type="InterPro" id="IPR003960">
    <property type="entry name" value="ATPase_AAA_CS"/>
</dbReference>
<comment type="caution">
    <text evidence="5">The sequence shown here is derived from an EMBL/GenBank/DDBJ whole genome shotgun (WGS) entry which is preliminary data.</text>
</comment>
<dbReference type="Pfam" id="PF00004">
    <property type="entry name" value="AAA"/>
    <property type="match status" value="2"/>
</dbReference>
<dbReference type="Gene3D" id="3.40.50.300">
    <property type="entry name" value="P-loop containing nucleotide triphosphate hydrolases"/>
    <property type="match status" value="2"/>
</dbReference>
<dbReference type="AlphaFoldDB" id="A0A5J4VN31"/>
<dbReference type="InterPro" id="IPR041569">
    <property type="entry name" value="AAA_lid_3"/>
</dbReference>
<dbReference type="GO" id="GO:0097352">
    <property type="term" value="P:autophagosome maturation"/>
    <property type="evidence" value="ECO:0007669"/>
    <property type="project" value="TreeGrafter"/>
</dbReference>
<dbReference type="InterPro" id="IPR027417">
    <property type="entry name" value="P-loop_NTPase"/>
</dbReference>
<dbReference type="SUPFAM" id="SSF52540">
    <property type="entry name" value="P-loop containing nucleoside triphosphate hydrolases"/>
    <property type="match status" value="1"/>
</dbReference>
<comment type="similarity">
    <text evidence="3">Belongs to the AAA ATPase family.</text>
</comment>